<feature type="signal peptide" evidence="1">
    <location>
        <begin position="1"/>
        <end position="17"/>
    </location>
</feature>
<dbReference type="Proteomes" id="UP000829720">
    <property type="component" value="Unassembled WGS sequence"/>
</dbReference>
<comment type="caution">
    <text evidence="2">The sequence shown here is derived from an EMBL/GenBank/DDBJ whole genome shotgun (WGS) entry which is preliminary data.</text>
</comment>
<keyword evidence="3" id="KW-1185">Reference proteome</keyword>
<evidence type="ECO:0000313" key="2">
    <source>
        <dbReference type="EMBL" id="KAI1885245.1"/>
    </source>
</evidence>
<protein>
    <submittedName>
        <fullName evidence="2">Uncharacterized protein</fullName>
    </submittedName>
</protein>
<organism evidence="2 3">
    <name type="scientific">Albula goreensis</name>
    <dbReference type="NCBI Taxonomy" id="1534307"/>
    <lineage>
        <taxon>Eukaryota</taxon>
        <taxon>Metazoa</taxon>
        <taxon>Chordata</taxon>
        <taxon>Craniata</taxon>
        <taxon>Vertebrata</taxon>
        <taxon>Euteleostomi</taxon>
        <taxon>Actinopterygii</taxon>
        <taxon>Neopterygii</taxon>
        <taxon>Teleostei</taxon>
        <taxon>Albuliformes</taxon>
        <taxon>Albulidae</taxon>
        <taxon>Albula</taxon>
    </lineage>
</organism>
<dbReference type="AlphaFoldDB" id="A0A8T3CRB7"/>
<proteinExistence type="predicted"/>
<evidence type="ECO:0000256" key="1">
    <source>
        <dbReference type="SAM" id="SignalP"/>
    </source>
</evidence>
<gene>
    <name evidence="2" type="ORF">AGOR_G00218180</name>
</gene>
<name>A0A8T3CRB7_9TELE</name>
<sequence length="276" mass="30730">MIAVLFAAVLLYFPSRPRSPQRGCGKPETQLQEQHLPVAQQPALPDDRAGILSTHGRGGGLVWSSGHGSDPCQSQPGRCWLDRVLVYCWRMCVWSSDGQVCRLYPGHAEADSGPNVGGCLPGLHLVHPHLPDPAHPSPLHRSHPLHFLYPGGHLHQQQCAHLLRALHRDSLPRAGGHHLWRGHLPQQPRHWTPPLLPHLLFQRSLLAELVPHGVLPLQPPPHPPLPGILRPPLPGCLRLCLRGPLFLIKTEPFNHELLCSMHNEEKKREGTSQPFH</sequence>
<evidence type="ECO:0000313" key="3">
    <source>
        <dbReference type="Proteomes" id="UP000829720"/>
    </source>
</evidence>
<keyword evidence="1" id="KW-0732">Signal</keyword>
<reference evidence="2" key="1">
    <citation type="submission" date="2021-01" db="EMBL/GenBank/DDBJ databases">
        <authorList>
            <person name="Zahm M."/>
            <person name="Roques C."/>
            <person name="Cabau C."/>
            <person name="Klopp C."/>
            <person name="Donnadieu C."/>
            <person name="Jouanno E."/>
            <person name="Lampietro C."/>
            <person name="Louis A."/>
            <person name="Herpin A."/>
            <person name="Echchiki A."/>
            <person name="Berthelot C."/>
            <person name="Parey E."/>
            <person name="Roest-Crollius H."/>
            <person name="Braasch I."/>
            <person name="Postlethwait J."/>
            <person name="Bobe J."/>
            <person name="Montfort J."/>
            <person name="Bouchez O."/>
            <person name="Begum T."/>
            <person name="Mejri S."/>
            <person name="Adams A."/>
            <person name="Chen W.-J."/>
            <person name="Guiguen Y."/>
        </authorList>
    </citation>
    <scope>NUCLEOTIDE SEQUENCE</scope>
    <source>
        <tissue evidence="2">Blood</tissue>
    </source>
</reference>
<accession>A0A8T3CRB7</accession>
<dbReference type="EMBL" id="JAERUA010000021">
    <property type="protein sequence ID" value="KAI1885245.1"/>
    <property type="molecule type" value="Genomic_DNA"/>
</dbReference>
<feature type="chain" id="PRO_5035764842" evidence="1">
    <location>
        <begin position="18"/>
        <end position="276"/>
    </location>
</feature>